<keyword evidence="2" id="KW-0732">Signal</keyword>
<evidence type="ECO:0000313" key="5">
    <source>
        <dbReference type="Proteomes" id="UP001185092"/>
    </source>
</evidence>
<dbReference type="InterPro" id="IPR003410">
    <property type="entry name" value="HYR_dom"/>
</dbReference>
<feature type="domain" description="HYR" evidence="3">
    <location>
        <begin position="2760"/>
        <end position="2839"/>
    </location>
</feature>
<evidence type="ECO:0000259" key="3">
    <source>
        <dbReference type="PROSITE" id="PS50825"/>
    </source>
</evidence>
<evidence type="ECO:0000256" key="1">
    <source>
        <dbReference type="ARBA" id="ARBA00022737"/>
    </source>
</evidence>
<feature type="signal peptide" evidence="2">
    <location>
        <begin position="1"/>
        <end position="25"/>
    </location>
</feature>
<dbReference type="Pfam" id="PF02494">
    <property type="entry name" value="HYR"/>
    <property type="match status" value="2"/>
</dbReference>
<dbReference type="Proteomes" id="UP001185092">
    <property type="component" value="Unassembled WGS sequence"/>
</dbReference>
<feature type="domain" description="HYR" evidence="3">
    <location>
        <begin position="2517"/>
        <end position="2603"/>
    </location>
</feature>
<keyword evidence="1" id="KW-0677">Repeat</keyword>
<feature type="domain" description="HYR" evidence="3">
    <location>
        <begin position="2114"/>
        <end position="2197"/>
    </location>
</feature>
<dbReference type="Pfam" id="PF13585">
    <property type="entry name" value="CHU_C"/>
    <property type="match status" value="1"/>
</dbReference>
<gene>
    <name evidence="4" type="ORF">HNQ88_000612</name>
</gene>
<keyword evidence="5" id="KW-1185">Reference proteome</keyword>
<evidence type="ECO:0000313" key="4">
    <source>
        <dbReference type="EMBL" id="MDR6237636.1"/>
    </source>
</evidence>
<dbReference type="PANTHER" id="PTHR24273:SF32">
    <property type="entry name" value="HYALIN"/>
    <property type="match status" value="1"/>
</dbReference>
<feature type="chain" id="PRO_5042240665" evidence="2">
    <location>
        <begin position="26"/>
        <end position="3087"/>
    </location>
</feature>
<protein>
    <submittedName>
        <fullName evidence="4">Gliding motility-associated-like protein</fullName>
    </submittedName>
</protein>
<name>A0AAE3XH96_9BACT</name>
<dbReference type="PANTHER" id="PTHR24273">
    <property type="entry name" value="FI04643P-RELATED"/>
    <property type="match status" value="1"/>
</dbReference>
<dbReference type="InterPro" id="IPR026341">
    <property type="entry name" value="T9SS_type_B"/>
</dbReference>
<evidence type="ECO:0000256" key="2">
    <source>
        <dbReference type="SAM" id="SignalP"/>
    </source>
</evidence>
<proteinExistence type="predicted"/>
<dbReference type="EMBL" id="JAVDQD010000001">
    <property type="protein sequence ID" value="MDR6237636.1"/>
    <property type="molecule type" value="Genomic_DNA"/>
</dbReference>
<dbReference type="PROSITE" id="PS50825">
    <property type="entry name" value="HYR"/>
    <property type="match status" value="3"/>
</dbReference>
<sequence length="3087" mass="335636">MRIFNKSFAIVLALVLSLASEKLFAQEFDYPAGYTFCRPNTSKVVNAHVSGLSGGEFSISPENQGVSVDPNTGDLLITNQVSPLPKDYTVSYTFSDRGTTQAVLTGDLRAALSSGDMASGIKSQAGVIYLSNIKVGSPEQGIYRVRLEGATARLTRETSLNDMRAHIALGPVETEFENKLFGIETGSNARLFYYNTDGSDNWAVNPIARISNGAAQLAFDSKGNIQYGSGQYVYQIDKSQIDLNNGSFSRTISPNKKYQMYDRGRLVHFSGGDLIYDSYDTLYITTTYSGSGTGTNSIIYKAFLETNSSGTEYFKVYDYLIVPGKVTGFSRNVDGCLYYTVRGARSLTRVHGFVSDCGRPSTISQQISVVAAPDGAEFNYPKQTFCSADMVAVPTLSQGNYFGTLKVSPSTGIVWKDYSLGKIDLIASEPGTYRITNTLVTDCRPTYTYEQTITISDPPALQTIDVSKCTGDVANVRDLVPNYQQLIDQGLEVVVYDNYQAAIDGSSEHQVDPDNIPIGFFYIRAFDPNSGCFNVLRADVLEIIAPNITVTQEPDVACDGSAVDLNTIMFTTNIQDPSRLSLLFFEDEQLTIPVPDPSNVLTSGIYWAVLRDNVHGCESPSPAMVTAVIRDRDIAEFDFDDFCEDASGRPVLDDGTIRGGMFAFRVEGSGDPFGVIAGPAMIDPGSGEIIGGVANVTYEVRYFTGSSQESLCPSTSEETVTVLEVPDPYFEYEKGTFCNSELQAAPTVIRTSGGVFSYNALTPSAQLDLNTQTGVVNVINSSIGDFEIKYAVSQGICSDEYTFRFSIQESPSASFEYLDGDFCQEPRQLSPHFTNRGSAGIFSASPDGLAIDASTGIIDLINSSPNTYTVTNTIEAVGACPREEFSSQVKILESPNIQVQRNIVFCQSAGKVDIKDPTYFVGDLTDFTLEFFDLGQANPMPLPPDDADRVLVGAGAYRVVITKPDGCMQQAEMNVIMLEEPMINILSQPSAQCEPASFDLTQLDVEVIYFNDMGGNPPLKYYTDSIDAVNDIDPIVDPTNVDGGPRPNGKEYFIRAENTQGCVTISDAINAISVPRDDASFDLEDYCEGSQNQATNIATPGGTFSFADTGLDYIPNSDNVSINTFTGEIYNGVGGETYSVRYRTNINVENPNAGVCPSEMDNDVTIFENPILIITDPPVACSPDRVDLTSPSIVDGSTMVGVTFSYYKTMIDAIEKRNPIPLNEARAIDAGTYYIRSENQDACFEVGAVVIRINSPARIDFSLGDEARLCALDQYQVQGVKLYQADSFEWTTDGSGTILNPMSVSPIYNSSVGDGGRVVNLILSARQSEGCTETVSDTFAIDVKARPFADAGTGMVICTTQKSVTLSGTALNGVVRWDSYGSGNFSNRDAINPRYYFDPLDSQLGYVDFELTVSDPENICISSSSDVRIELEQFNDSDFTYPKSTYCVDNVLEGTGNPPRVQLNNIVSPDFVASPGGLFSATPAGLNIDPNTGDIDLNLSDENKYLITYTSLPTPACSSQQTTIDFEIIETPNASFSYPNSSYCQSDGNPVPIVPVGSSIGELFSIPEGIQFANKNIGLVDLIASEPGQYRIVNQILDTVFFHDTFTICRASDTVDFEIRPRPDLVINDPSPICDGVDIAINTPDITAGTPDIQDLEFSYYLSFIDAIEGSGDNLVPNPSSVGGGNYYIRAVNRISLCARVDTINVIQNKNPDVTIVNPETVCKPGKVDITSNSVVMTDADNNLFFRSYQDALENRDPLTNAEAMAIDVTGEFFVRSSFVNTCYTIAGISVENPELQDPAFDFPDFCPTDDNMPEGIVTPGGVFSLLGNSRRPAVIDSRTGHISGFTPGSTYSVQYKTNGQCPDSTSLRVLAKNFDDASFIFNDFCFEDANGPNYIAIPGGRFSLGAQNPGGASIDAQTGVLSDYLSDATYEVVYNTTGAAGSICPNTFTDPVHVIQRADSSFYIEPFCADNPVEAIILGDLNGTFDFVRQPGDGAQVNPVNGMITGGIPGREYLVSYTTPEPCQTEGFQVVRVLENDDVDFEFDDFCVGVYAAPSTFSPAGGIFTLVDNQNVGEQIDPLTGRITNAIAGKSYKVQYTVTPSNGHCGGEVVKTVRAVNPLRYCPSDIVVNHTDPGICGAQVVWTEPVVSNSCDFLTITSNFNSGQIFPVGTTLVEYSIQNNSGTVIATCDFAVTVEDKEPPMILNDGEIITIVADNSNIGTVPDLKDVQDNCALLSVTQNPIEGERLAVGSYHVEIDAFDVARNASKGWLTLEIESSPESQLNCVDPVTVQADQSCRAPVVDLKSEFGAINPQLFNIRQVPEAGTLVDAGIVEVTLFGTNDDGGIDSCRTFLSIGRSPEAICEDIDIYLDFSGQVQIDPMELNGGSYDPCGSLDEVVFNAQRTSFSCADIGENEVKLTLTNSVGFKSSCLSVVNVIDTLSPVALAKDTDIYLDINGFYKLGPDDIDDGSFESCDRMLKRTVSMEVFECNSLGLNEVTLSVTDDDGNTSQALARVNVIDAIAPVVYCPDTIELIATPQELPDLVVNVIDSLRPEDIIENCTVQSLFQLPEFRTVLNYGDNAVDIVAIDQSNNVGKCKTIIRVNRDDIHFPSTERIPINENCMASLPDYGQQLTSMNPGVTVNFQSPGPGSELDLGQYTVLIGGVDVDGLDFRLILEVEVYDDIPPVAKCKDYTITLPRRGTAKLNVNDIDNGSYDNCAQSVNLELSKTEFGCDDLGVDEVVLTVTDKYGNEASCNAFVTVEPYQDELIQGCPADLVVNNTYNECGARVYWIPPTLVSDCGEITSNYKPGDFFNIGETTVEYRAFSGNFDQICTFTVTVNDSQRPEITCPPNITSCVSYVEVPMPEIKGNCNIIELRNSFNNTDNASGDYPVGDTTLVTWFVEDSAKRSARCMMTVEVAPKISVSLNRYDTTHYDRPIQFTPTVVEANRFSWMPTKFLNDPNIMNPICTPTESIDYTLSAWYEGYRECAIEKETSVFVIRGLDIPDVFTPDGDGINDTFEIIGISYYPQAKVKVYDRSGNELFVSSDGYEDEWDGRKNGSDLPVATYYYVIELNDDENNKINGIITIIR</sequence>
<dbReference type="RefSeq" id="WP_309937103.1">
    <property type="nucleotide sequence ID" value="NZ_AP025305.1"/>
</dbReference>
<organism evidence="4 5">
    <name type="scientific">Aureibacter tunicatorum</name>
    <dbReference type="NCBI Taxonomy" id="866807"/>
    <lineage>
        <taxon>Bacteria</taxon>
        <taxon>Pseudomonadati</taxon>
        <taxon>Bacteroidota</taxon>
        <taxon>Cytophagia</taxon>
        <taxon>Cytophagales</taxon>
        <taxon>Persicobacteraceae</taxon>
        <taxon>Aureibacter</taxon>
    </lineage>
</organism>
<accession>A0AAE3XH96</accession>
<reference evidence="4" key="1">
    <citation type="submission" date="2023-07" db="EMBL/GenBank/DDBJ databases">
        <title>Genomic Encyclopedia of Type Strains, Phase IV (KMG-IV): sequencing the most valuable type-strain genomes for metagenomic binning, comparative biology and taxonomic classification.</title>
        <authorList>
            <person name="Goeker M."/>
        </authorList>
    </citation>
    <scope>NUCLEOTIDE SEQUENCE</scope>
    <source>
        <strain evidence="4">DSM 26174</strain>
    </source>
</reference>
<comment type="caution">
    <text evidence="4">The sequence shown here is derived from an EMBL/GenBank/DDBJ whole genome shotgun (WGS) entry which is preliminary data.</text>
</comment>
<dbReference type="NCBIfam" id="TIGR04131">
    <property type="entry name" value="Bac_Flav_CTERM"/>
    <property type="match status" value="1"/>
</dbReference>